<accession>A0A0H3U8M7</accession>
<protein>
    <recommendedName>
        <fullName evidence="3">EamA domain-containing protein</fullName>
    </recommendedName>
</protein>
<sequence>MAQRGICVCQHNYRWRRSSADGIRPDKSIMGNYIAVFIADLLYAIEFLFTKMYQNREQDGLTASLNFSLATMLITGVGTLCMSKFQICVTPFSLLMAFVLALVCLGLVYSSIASLRYVNLSMYSVFMMLGSMLAPFVYGIVFLHEPLTFGKILCIILIGRAMLLNINHLPSKKGATKYYFIVFFLNGATSVVGKIHQINSSDKFGNECSHGKLYVSDLYVCPHPYNSVWSAAA</sequence>
<feature type="transmembrane region" description="Helical" evidence="1">
    <location>
        <begin position="122"/>
        <end position="143"/>
    </location>
</feature>
<feature type="transmembrane region" description="Helical" evidence="1">
    <location>
        <begin position="61"/>
        <end position="80"/>
    </location>
</feature>
<dbReference type="EMBL" id="KF540250">
    <property type="protein sequence ID" value="AIF26886.1"/>
    <property type="molecule type" value="Genomic_DNA"/>
</dbReference>
<feature type="transmembrane region" description="Helical" evidence="1">
    <location>
        <begin position="29"/>
        <end position="49"/>
    </location>
</feature>
<organism evidence="2">
    <name type="scientific">uncultured bacterium fosmid pJB148G3</name>
    <dbReference type="NCBI Taxonomy" id="1478052"/>
    <lineage>
        <taxon>Bacteria</taxon>
        <taxon>environmental samples</taxon>
    </lineage>
</organism>
<name>A0A0H3U8M7_9BACT</name>
<feature type="transmembrane region" description="Helical" evidence="1">
    <location>
        <begin position="92"/>
        <end position="110"/>
    </location>
</feature>
<proteinExistence type="predicted"/>
<keyword evidence="1" id="KW-0472">Membrane</keyword>
<dbReference type="AlphaFoldDB" id="A0A0H3U8M7"/>
<evidence type="ECO:0008006" key="3">
    <source>
        <dbReference type="Google" id="ProtNLM"/>
    </source>
</evidence>
<evidence type="ECO:0000256" key="1">
    <source>
        <dbReference type="SAM" id="Phobius"/>
    </source>
</evidence>
<keyword evidence="1" id="KW-0812">Transmembrane</keyword>
<reference evidence="2" key="1">
    <citation type="submission" date="2013-08" db="EMBL/GenBank/DDBJ databases">
        <title>Comparison of modified E. coli strains.</title>
        <authorList>
            <person name="Juergensen J."/>
            <person name="Bonge A."/>
            <person name="Streit W.R."/>
        </authorList>
    </citation>
    <scope>NUCLEOTIDE SEQUENCE</scope>
</reference>
<evidence type="ECO:0000313" key="2">
    <source>
        <dbReference type="EMBL" id="AIF26886.1"/>
    </source>
</evidence>
<feature type="transmembrane region" description="Helical" evidence="1">
    <location>
        <begin position="149"/>
        <end position="166"/>
    </location>
</feature>
<keyword evidence="1" id="KW-1133">Transmembrane helix</keyword>